<dbReference type="PANTHER" id="PTHR23513:SF6">
    <property type="entry name" value="MAJOR FACILITATOR SUPERFAMILY ASSOCIATED DOMAIN-CONTAINING PROTEIN"/>
    <property type="match status" value="1"/>
</dbReference>
<evidence type="ECO:0000256" key="1">
    <source>
        <dbReference type="ARBA" id="ARBA00004651"/>
    </source>
</evidence>
<accession>A0A975M316</accession>
<feature type="domain" description="Major facilitator superfamily (MFS) profile" evidence="8">
    <location>
        <begin position="227"/>
        <end position="433"/>
    </location>
</feature>
<feature type="transmembrane region" description="Helical" evidence="7">
    <location>
        <begin position="387"/>
        <end position="406"/>
    </location>
</feature>
<dbReference type="EMBL" id="CP076022">
    <property type="protein sequence ID" value="QWC09043.1"/>
    <property type="molecule type" value="Genomic_DNA"/>
</dbReference>
<organism evidence="9 10">
    <name type="scientific">Arthrobacter jiangjiafuii</name>
    <dbReference type="NCBI Taxonomy" id="2817475"/>
    <lineage>
        <taxon>Bacteria</taxon>
        <taxon>Bacillati</taxon>
        <taxon>Actinomycetota</taxon>
        <taxon>Actinomycetes</taxon>
        <taxon>Micrococcales</taxon>
        <taxon>Micrococcaceae</taxon>
        <taxon>Arthrobacter</taxon>
    </lineage>
</organism>
<sequence length="433" mass="44836">MSRIHAKSQPLVVRNANFRALWISSTAGILGTSVAAVALPLIAAVELGASDFAVAALSGMGFLPWLFFGLPIGALVDRYRRKPVIITALSVRILVLLSLPAAFWLDRLSVLQLFIVSFLSGLAAVFSMLAESALVPRAVTRDELIQGNGLMTGSAASADAVGRGLGGWLTGSLGASNSLLVQVAASALSLGSVARLKVQEAKATPPARPRIFRDMGEGLRYSFSTAPLRALLLTGALWNLGGAILVSLLVILVVRTLGESGAMLGFLTASTAVGGTLGGLTVRRVAQRWGSGTVWRFSLLPAALGYSSLLLMTPGWGMVPGFVGLFVAGYAISMNVVVSTSFRQRVCPPGMLGRLGSASRMVTWGMLAIAGVIAGLLVDAVGVRGAMAAGLAVAFLAPAVAAFGPLRGIRALEDLEPERVDVPPPAGPRARSM</sequence>
<dbReference type="Pfam" id="PF05977">
    <property type="entry name" value="MFS_3"/>
    <property type="match status" value="1"/>
</dbReference>
<proteinExistence type="predicted"/>
<evidence type="ECO:0000313" key="9">
    <source>
        <dbReference type="EMBL" id="QWC09043.1"/>
    </source>
</evidence>
<comment type="subcellular location">
    <subcellularLocation>
        <location evidence="1">Cell membrane</location>
        <topology evidence="1">Multi-pass membrane protein</topology>
    </subcellularLocation>
</comment>
<keyword evidence="4 7" id="KW-0812">Transmembrane</keyword>
<evidence type="ECO:0000256" key="2">
    <source>
        <dbReference type="ARBA" id="ARBA00022448"/>
    </source>
</evidence>
<dbReference type="GO" id="GO:0005886">
    <property type="term" value="C:plasma membrane"/>
    <property type="evidence" value="ECO:0007669"/>
    <property type="project" value="UniProtKB-SubCell"/>
</dbReference>
<evidence type="ECO:0000256" key="4">
    <source>
        <dbReference type="ARBA" id="ARBA00022692"/>
    </source>
</evidence>
<evidence type="ECO:0000256" key="7">
    <source>
        <dbReference type="SAM" id="Phobius"/>
    </source>
</evidence>
<feature type="transmembrane region" description="Helical" evidence="7">
    <location>
        <begin position="230"/>
        <end position="254"/>
    </location>
</feature>
<evidence type="ECO:0000256" key="6">
    <source>
        <dbReference type="ARBA" id="ARBA00023136"/>
    </source>
</evidence>
<dbReference type="GO" id="GO:0022857">
    <property type="term" value="F:transmembrane transporter activity"/>
    <property type="evidence" value="ECO:0007669"/>
    <property type="project" value="InterPro"/>
</dbReference>
<feature type="transmembrane region" description="Helical" evidence="7">
    <location>
        <begin position="54"/>
        <end position="76"/>
    </location>
</feature>
<dbReference type="Gene3D" id="1.20.1250.20">
    <property type="entry name" value="MFS general substrate transporter like domains"/>
    <property type="match status" value="1"/>
</dbReference>
<dbReference type="PANTHER" id="PTHR23513">
    <property type="entry name" value="INTEGRAL MEMBRANE EFFLUX PROTEIN-RELATED"/>
    <property type="match status" value="1"/>
</dbReference>
<feature type="transmembrane region" description="Helical" evidence="7">
    <location>
        <begin position="294"/>
        <end position="312"/>
    </location>
</feature>
<dbReference type="PROSITE" id="PS50850">
    <property type="entry name" value="MFS"/>
    <property type="match status" value="1"/>
</dbReference>
<dbReference type="RefSeq" id="WP_210229506.1">
    <property type="nucleotide sequence ID" value="NZ_CP076022.1"/>
</dbReference>
<dbReference type="KEGG" id="ajg:KKR91_10990"/>
<evidence type="ECO:0000256" key="5">
    <source>
        <dbReference type="ARBA" id="ARBA00022989"/>
    </source>
</evidence>
<reference evidence="9 10" key="1">
    <citation type="submission" date="2021-05" db="EMBL/GenBank/DDBJ databases">
        <title>Novel species in genus Arthrobacter.</title>
        <authorList>
            <person name="Zhang G."/>
        </authorList>
    </citation>
    <scope>NUCLEOTIDE SEQUENCE [LARGE SCALE GENOMIC DNA]</scope>
    <source>
        <strain evidence="10">zg-ZUI227</strain>
    </source>
</reference>
<dbReference type="SUPFAM" id="SSF103473">
    <property type="entry name" value="MFS general substrate transporter"/>
    <property type="match status" value="1"/>
</dbReference>
<evidence type="ECO:0000256" key="3">
    <source>
        <dbReference type="ARBA" id="ARBA00022475"/>
    </source>
</evidence>
<keyword evidence="6 7" id="KW-0472">Membrane</keyword>
<feature type="transmembrane region" description="Helical" evidence="7">
    <location>
        <begin position="21"/>
        <end position="42"/>
    </location>
</feature>
<dbReference type="InterPro" id="IPR036259">
    <property type="entry name" value="MFS_trans_sf"/>
</dbReference>
<evidence type="ECO:0000313" key="10">
    <source>
        <dbReference type="Proteomes" id="UP000676885"/>
    </source>
</evidence>
<keyword evidence="10" id="KW-1185">Reference proteome</keyword>
<feature type="transmembrane region" description="Helical" evidence="7">
    <location>
        <begin position="361"/>
        <end position="381"/>
    </location>
</feature>
<dbReference type="Proteomes" id="UP000676885">
    <property type="component" value="Chromosome"/>
</dbReference>
<feature type="transmembrane region" description="Helical" evidence="7">
    <location>
        <begin position="83"/>
        <end position="105"/>
    </location>
</feature>
<feature type="transmembrane region" description="Helical" evidence="7">
    <location>
        <begin position="111"/>
        <end position="130"/>
    </location>
</feature>
<feature type="transmembrane region" description="Helical" evidence="7">
    <location>
        <begin position="318"/>
        <end position="340"/>
    </location>
</feature>
<keyword evidence="3" id="KW-1003">Cell membrane</keyword>
<gene>
    <name evidence="9" type="ORF">KKR91_10990</name>
</gene>
<dbReference type="CDD" id="cd06173">
    <property type="entry name" value="MFS_MefA_like"/>
    <property type="match status" value="1"/>
</dbReference>
<keyword evidence="2" id="KW-0813">Transport</keyword>
<feature type="transmembrane region" description="Helical" evidence="7">
    <location>
        <begin position="260"/>
        <end position="282"/>
    </location>
</feature>
<evidence type="ECO:0000259" key="8">
    <source>
        <dbReference type="PROSITE" id="PS50850"/>
    </source>
</evidence>
<dbReference type="InterPro" id="IPR010290">
    <property type="entry name" value="TM_effector"/>
</dbReference>
<name>A0A975M316_9MICC</name>
<dbReference type="InterPro" id="IPR020846">
    <property type="entry name" value="MFS_dom"/>
</dbReference>
<dbReference type="AlphaFoldDB" id="A0A975M316"/>
<protein>
    <submittedName>
        <fullName evidence="9">MFS transporter</fullName>
    </submittedName>
</protein>
<keyword evidence="5 7" id="KW-1133">Transmembrane helix</keyword>